<sequence>MKNKYDIIVCGGGFAGTAAAVAAAREGADVLITDKSGFLGGTACNCQVIPFMTYTTTINGKKTALSAGLFSYILEELFSLGGLHRNGITFNEEILKLVLDRLAEKYKIDILYHSYITDAVKSGDKITSVSCVNKSGSRTYSADFFIDATGDADVAALAGCPFRLGREEDNLCQPMTLCFRLADVDVDKAFASYGHINELYSRACTEGKIKNPREDVLFMRHMSGSVLHLNSTRVIRRSPINAADKSAAEREAREQVFELYTFLKENCEGFENAVLLSSGPEIGVRESRMIDGLYTLTVDDLKSCVKFDDGIAACNYDIDIHNPDGSGTSHYYFKEGTYYTIPYRCLVPQKISNLLAAGRCISGTHEAQASFRIMPVCCTLGEAAGTAAAIAVKNGCAAAAVDTDELRAVLKRNGAFI</sequence>
<evidence type="ECO:0000256" key="1">
    <source>
        <dbReference type="ARBA" id="ARBA00022485"/>
    </source>
</evidence>
<dbReference type="GO" id="GO:0051539">
    <property type="term" value="F:4 iron, 4 sulfur cluster binding"/>
    <property type="evidence" value="ECO:0007669"/>
    <property type="project" value="UniProtKB-KW"/>
</dbReference>
<dbReference type="SUPFAM" id="SSF51905">
    <property type="entry name" value="FAD/NAD(P)-binding domain"/>
    <property type="match status" value="1"/>
</dbReference>
<evidence type="ECO:0000256" key="2">
    <source>
        <dbReference type="ARBA" id="ARBA00022723"/>
    </source>
</evidence>
<keyword evidence="1" id="KW-0004">4Fe-4S</keyword>
<evidence type="ECO:0000256" key="5">
    <source>
        <dbReference type="ARBA" id="ARBA00023014"/>
    </source>
</evidence>
<keyword evidence="2" id="KW-0479">Metal-binding</keyword>
<protein>
    <submittedName>
        <fullName evidence="6">FAD-dependent oxidoreductase</fullName>
    </submittedName>
</protein>
<dbReference type="GO" id="GO:0016491">
    <property type="term" value="F:oxidoreductase activity"/>
    <property type="evidence" value="ECO:0007669"/>
    <property type="project" value="UniProtKB-KW"/>
</dbReference>
<keyword evidence="5" id="KW-0411">Iron-sulfur</keyword>
<dbReference type="PANTHER" id="PTHR43498:SF1">
    <property type="entry name" value="COB--COM HETERODISULFIDE REDUCTASE IRON-SULFUR SUBUNIT A"/>
    <property type="match status" value="1"/>
</dbReference>
<evidence type="ECO:0000313" key="6">
    <source>
        <dbReference type="EMBL" id="HIT84514.1"/>
    </source>
</evidence>
<dbReference type="GO" id="GO:0046872">
    <property type="term" value="F:metal ion binding"/>
    <property type="evidence" value="ECO:0007669"/>
    <property type="project" value="UniProtKB-KW"/>
</dbReference>
<reference evidence="6" key="1">
    <citation type="submission" date="2020-10" db="EMBL/GenBank/DDBJ databases">
        <authorList>
            <person name="Gilroy R."/>
        </authorList>
    </citation>
    <scope>NUCLEOTIDE SEQUENCE</scope>
    <source>
        <strain evidence="6">CHK181-108</strain>
    </source>
</reference>
<dbReference type="PANTHER" id="PTHR43498">
    <property type="entry name" value="FERREDOXIN:COB-COM HETERODISULFIDE REDUCTASE SUBUNIT A"/>
    <property type="match status" value="1"/>
</dbReference>
<dbReference type="EMBL" id="DVLU01000009">
    <property type="protein sequence ID" value="HIT84514.1"/>
    <property type="molecule type" value="Genomic_DNA"/>
</dbReference>
<evidence type="ECO:0000313" key="7">
    <source>
        <dbReference type="Proteomes" id="UP000824165"/>
    </source>
</evidence>
<evidence type="ECO:0000256" key="3">
    <source>
        <dbReference type="ARBA" id="ARBA00023002"/>
    </source>
</evidence>
<proteinExistence type="predicted"/>
<name>A0A9D1H2V1_9FIRM</name>
<dbReference type="PRINTS" id="PR00411">
    <property type="entry name" value="PNDRDTASEI"/>
</dbReference>
<organism evidence="6 7">
    <name type="scientific">Candidatus Ornithomonoglobus intestinigallinarum</name>
    <dbReference type="NCBI Taxonomy" id="2840894"/>
    <lineage>
        <taxon>Bacteria</taxon>
        <taxon>Bacillati</taxon>
        <taxon>Bacillota</taxon>
        <taxon>Clostridia</taxon>
        <taxon>Candidatus Ornithomonoglobus</taxon>
    </lineage>
</organism>
<dbReference type="Proteomes" id="UP000824165">
    <property type="component" value="Unassembled WGS sequence"/>
</dbReference>
<dbReference type="Pfam" id="PF12831">
    <property type="entry name" value="FAD_oxidored"/>
    <property type="match status" value="1"/>
</dbReference>
<accession>A0A9D1H2V1</accession>
<gene>
    <name evidence="6" type="ORF">IAA60_01280</name>
</gene>
<comment type="caution">
    <text evidence="6">The sequence shown here is derived from an EMBL/GenBank/DDBJ whole genome shotgun (WGS) entry which is preliminary data.</text>
</comment>
<reference evidence="6" key="2">
    <citation type="journal article" date="2021" name="PeerJ">
        <title>Extensive microbial diversity within the chicken gut microbiome revealed by metagenomics and culture.</title>
        <authorList>
            <person name="Gilroy R."/>
            <person name="Ravi A."/>
            <person name="Getino M."/>
            <person name="Pursley I."/>
            <person name="Horton D.L."/>
            <person name="Alikhan N.F."/>
            <person name="Baker D."/>
            <person name="Gharbi K."/>
            <person name="Hall N."/>
            <person name="Watson M."/>
            <person name="Adriaenssens E.M."/>
            <person name="Foster-Nyarko E."/>
            <person name="Jarju S."/>
            <person name="Secka A."/>
            <person name="Antonio M."/>
            <person name="Oren A."/>
            <person name="Chaudhuri R.R."/>
            <person name="La Ragione R."/>
            <person name="Hildebrand F."/>
            <person name="Pallen M.J."/>
        </authorList>
    </citation>
    <scope>NUCLEOTIDE SEQUENCE</scope>
    <source>
        <strain evidence="6">CHK181-108</strain>
    </source>
</reference>
<evidence type="ECO:0000256" key="4">
    <source>
        <dbReference type="ARBA" id="ARBA00023004"/>
    </source>
</evidence>
<keyword evidence="3" id="KW-0560">Oxidoreductase</keyword>
<dbReference type="InterPro" id="IPR036188">
    <property type="entry name" value="FAD/NAD-bd_sf"/>
</dbReference>
<dbReference type="Gene3D" id="3.50.50.60">
    <property type="entry name" value="FAD/NAD(P)-binding domain"/>
    <property type="match status" value="1"/>
</dbReference>
<keyword evidence="4" id="KW-0408">Iron</keyword>
<dbReference type="InterPro" id="IPR039650">
    <property type="entry name" value="HdrA-like"/>
</dbReference>
<dbReference type="AlphaFoldDB" id="A0A9D1H2V1"/>